<dbReference type="AlphaFoldDB" id="A0A0W0YSA2"/>
<dbReference type="HAMAP" id="MF_00489">
    <property type="entry name" value="UPF0178"/>
    <property type="match status" value="1"/>
</dbReference>
<name>A0A0W0YSA2_9GAMM</name>
<comment type="caution">
    <text evidence="3">The sequence shown here is derived from an EMBL/GenBank/DDBJ whole genome shotgun (WGS) entry which is preliminary data.</text>
</comment>
<evidence type="ECO:0000256" key="2">
    <source>
        <dbReference type="HAMAP-Rule" id="MF_00489"/>
    </source>
</evidence>
<dbReference type="Pfam" id="PF02639">
    <property type="entry name" value="DUF188"/>
    <property type="match status" value="1"/>
</dbReference>
<dbReference type="EMBL" id="LNYV01000004">
    <property type="protein sequence ID" value="KTD59769.1"/>
    <property type="molecule type" value="Genomic_DNA"/>
</dbReference>
<dbReference type="Proteomes" id="UP000054621">
    <property type="component" value="Unassembled WGS sequence"/>
</dbReference>
<comment type="similarity">
    <text evidence="1 2">Belongs to the UPF0178 family.</text>
</comment>
<evidence type="ECO:0000313" key="4">
    <source>
        <dbReference type="Proteomes" id="UP000054621"/>
    </source>
</evidence>
<dbReference type="PANTHER" id="PTHR35146:SF1">
    <property type="entry name" value="UPF0178 PROTEIN YAII"/>
    <property type="match status" value="1"/>
</dbReference>
<proteinExistence type="inferred from homology"/>
<reference evidence="3 4" key="1">
    <citation type="submission" date="2015-11" db="EMBL/GenBank/DDBJ databases">
        <title>Genomic analysis of 38 Legionella species identifies large and diverse effector repertoires.</title>
        <authorList>
            <person name="Burstein D."/>
            <person name="Amaro F."/>
            <person name="Zusman T."/>
            <person name="Lifshitz Z."/>
            <person name="Cohen O."/>
            <person name="Gilbert J.A."/>
            <person name="Pupko T."/>
            <person name="Shuman H.A."/>
            <person name="Segal G."/>
        </authorList>
    </citation>
    <scope>NUCLEOTIDE SEQUENCE [LARGE SCALE GENOMIC DNA]</scope>
    <source>
        <strain evidence="3 4">Mt.St.Helens-4</strain>
    </source>
</reference>
<sequence>MTNLKISILCCAIALLNPFKLKYQSTQCLKLNHKCNTFLLTSVDEGQLMKIWIDGDACPKAIKQILFRAAMKRHILVIIVANHLVTIPPSPFIKRVKVEAGFDGADKYILDQVQSKDLVITADIILADHIITKQAFALNPRGTLYSTDNIKQVLTMRHLNESLRESGLIRGGLDTLSPKEIQHFSNHLDRMITQLHI</sequence>
<evidence type="ECO:0000313" key="3">
    <source>
        <dbReference type="EMBL" id="KTD59769.1"/>
    </source>
</evidence>
<dbReference type="CDD" id="cd18720">
    <property type="entry name" value="PIN_YqxD-like"/>
    <property type="match status" value="1"/>
</dbReference>
<accession>A0A0W0YSA2</accession>
<protein>
    <recommendedName>
        <fullName evidence="2">UPF0178 protein Lsai_0413</fullName>
    </recommendedName>
</protein>
<dbReference type="PATRIC" id="fig|28087.4.peg.432"/>
<dbReference type="eggNOG" id="COG1671">
    <property type="taxonomic scope" value="Bacteria"/>
</dbReference>
<gene>
    <name evidence="3" type="ORF">Lsai_0413</name>
</gene>
<dbReference type="PANTHER" id="PTHR35146">
    <property type="entry name" value="UPF0178 PROTEIN YAII"/>
    <property type="match status" value="1"/>
</dbReference>
<organism evidence="3 4">
    <name type="scientific">Legionella sainthelensi</name>
    <dbReference type="NCBI Taxonomy" id="28087"/>
    <lineage>
        <taxon>Bacteria</taxon>
        <taxon>Pseudomonadati</taxon>
        <taxon>Pseudomonadota</taxon>
        <taxon>Gammaproteobacteria</taxon>
        <taxon>Legionellales</taxon>
        <taxon>Legionellaceae</taxon>
        <taxon>Legionella</taxon>
    </lineage>
</organism>
<dbReference type="NCBIfam" id="NF001095">
    <property type="entry name" value="PRK00124.1"/>
    <property type="match status" value="1"/>
</dbReference>
<evidence type="ECO:0000256" key="1">
    <source>
        <dbReference type="ARBA" id="ARBA00008522"/>
    </source>
</evidence>
<dbReference type="InterPro" id="IPR003791">
    <property type="entry name" value="UPF0178"/>
</dbReference>